<dbReference type="PANTHER" id="PTHR11076">
    <property type="entry name" value="DNA REPAIR POLYMERASE UMUC / TRANSFERASE FAMILY MEMBER"/>
    <property type="match status" value="1"/>
</dbReference>
<evidence type="ECO:0000313" key="18">
    <source>
        <dbReference type="EMBL" id="GAW92407.1"/>
    </source>
</evidence>
<evidence type="ECO:0000256" key="13">
    <source>
        <dbReference type="ARBA" id="ARBA00023125"/>
    </source>
</evidence>
<keyword evidence="10 16" id="KW-0227">DNA damage</keyword>
<feature type="site" description="Substrate discrimination" evidence="16">
    <location>
        <position position="18"/>
    </location>
</feature>
<comment type="similarity">
    <text evidence="2 16">Belongs to the DNA polymerase type-Y family.</text>
</comment>
<keyword evidence="6 16" id="KW-0808">Transferase</keyword>
<dbReference type="GO" id="GO:0042276">
    <property type="term" value="P:error-prone translesion synthesis"/>
    <property type="evidence" value="ECO:0007669"/>
    <property type="project" value="TreeGrafter"/>
</dbReference>
<dbReference type="InterPro" id="IPR036775">
    <property type="entry name" value="DNA_pol_Y-fam_lit_finger_sf"/>
</dbReference>
<evidence type="ECO:0000256" key="12">
    <source>
        <dbReference type="ARBA" id="ARBA00022932"/>
    </source>
</evidence>
<dbReference type="Proteomes" id="UP000197032">
    <property type="component" value="Unassembled WGS sequence"/>
</dbReference>
<dbReference type="InterPro" id="IPR043128">
    <property type="entry name" value="Rev_trsase/Diguanyl_cyclase"/>
</dbReference>
<dbReference type="Gene3D" id="3.30.1490.100">
    <property type="entry name" value="DNA polymerase, Y-family, little finger domain"/>
    <property type="match status" value="1"/>
</dbReference>
<keyword evidence="14 16" id="KW-0234">DNA repair</keyword>
<dbReference type="NCBIfam" id="NF002751">
    <property type="entry name" value="PRK02794.1"/>
    <property type="match status" value="1"/>
</dbReference>
<dbReference type="NCBIfam" id="NF002882">
    <property type="entry name" value="PRK03348.1"/>
    <property type="match status" value="1"/>
</dbReference>
<dbReference type="GO" id="GO:0003887">
    <property type="term" value="F:DNA-directed DNA polymerase activity"/>
    <property type="evidence" value="ECO:0007669"/>
    <property type="project" value="UniProtKB-UniRule"/>
</dbReference>
<dbReference type="SUPFAM" id="SSF100879">
    <property type="entry name" value="Lesion bypass DNA polymerase (Y-family), little finger domain"/>
    <property type="match status" value="1"/>
</dbReference>
<keyword evidence="7 16" id="KW-0548">Nucleotidyltransferase</keyword>
<feature type="active site" evidence="16">
    <location>
        <position position="109"/>
    </location>
</feature>
<evidence type="ECO:0000256" key="10">
    <source>
        <dbReference type="ARBA" id="ARBA00022763"/>
    </source>
</evidence>
<feature type="binding site" evidence="16">
    <location>
        <position position="108"/>
    </location>
    <ligand>
        <name>Mg(2+)</name>
        <dbReference type="ChEBI" id="CHEBI:18420"/>
    </ligand>
</feature>
<dbReference type="EMBL" id="BDGJ01000073">
    <property type="protein sequence ID" value="GAW92407.1"/>
    <property type="molecule type" value="Genomic_DNA"/>
</dbReference>
<comment type="function">
    <text evidence="16">Poorly processive, error-prone DNA polymerase involved in untargeted mutagenesis. Copies undamaged DNA at stalled replication forks, which arise in vivo from mismatched or misaligned primer ends. These misaligned primers can be extended by PolIV. Exhibits no 3'-5' exonuclease (proofreading) activity. May be involved in translesional synthesis, in conjunction with the beta clamp from PolIII.</text>
</comment>
<dbReference type="FunFam" id="3.40.1170.60:FF:000001">
    <property type="entry name" value="DNA polymerase IV"/>
    <property type="match status" value="1"/>
</dbReference>
<keyword evidence="8 16" id="KW-0235">DNA replication</keyword>
<keyword evidence="13 16" id="KW-0238">DNA-binding</keyword>
<dbReference type="FunFam" id="3.30.1490.100:FF:000004">
    <property type="entry name" value="DNA polymerase IV"/>
    <property type="match status" value="1"/>
</dbReference>
<sequence length="396" mass="44877">MVLMKERKIIHVDMDAFYAAVEQRDNPALRGKPVIVGGDPRGRGVVSTASYEARRYGVRSAMPLREAYRLCPHGIFLKVNMHKYREVSAQINRIFQEYTPLVETISLDEAFLDVTGSTVIFGEAEEIGWRIKQRIKKEIGLTASVGVAGNKFLAKLASDLQKPDGFVVIRPEKVEEILHPLPVSRLWGVGKKTEEKLLSLGIKTIGDLARLPEPLLQQHFGFQGKELARLARGIDERLVEPSREAKSIGREVTFPLDIWETEVLEATLLELAESVGWRAREAGVRGRTVTLKLRYADFQTVTRSRTLNSPTALDNEIYAVGKKLFQEVYRPGQKVRLLGLTLSQLNRQKEQLSIFCAQQEREEKVARALDDIRSRFGSRAITRARLLNFRENKEKS</sequence>
<dbReference type="InterPro" id="IPR024728">
    <property type="entry name" value="PolY_HhH_motif"/>
</dbReference>
<dbReference type="NCBIfam" id="NF003015">
    <property type="entry name" value="PRK03858.1"/>
    <property type="match status" value="1"/>
</dbReference>
<organism evidence="18 19">
    <name type="scientific">Calderihabitans maritimus</name>
    <dbReference type="NCBI Taxonomy" id="1246530"/>
    <lineage>
        <taxon>Bacteria</taxon>
        <taxon>Bacillati</taxon>
        <taxon>Bacillota</taxon>
        <taxon>Clostridia</taxon>
        <taxon>Neomoorellales</taxon>
        <taxon>Calderihabitantaceae</taxon>
        <taxon>Calderihabitans</taxon>
    </lineage>
</organism>
<keyword evidence="12 16" id="KW-0239">DNA-directed DNA polymerase</keyword>
<keyword evidence="19" id="KW-1185">Reference proteome</keyword>
<dbReference type="NCBIfam" id="NF010731">
    <property type="entry name" value="PRK14133.1"/>
    <property type="match status" value="1"/>
</dbReference>
<dbReference type="CDD" id="cd03586">
    <property type="entry name" value="PolY_Pol_IV_kappa"/>
    <property type="match status" value="1"/>
</dbReference>
<dbReference type="GO" id="GO:0006281">
    <property type="term" value="P:DNA repair"/>
    <property type="evidence" value="ECO:0007669"/>
    <property type="project" value="UniProtKB-UniRule"/>
</dbReference>
<dbReference type="Pfam" id="PF11799">
    <property type="entry name" value="IMS_C"/>
    <property type="match status" value="1"/>
</dbReference>
<dbReference type="Pfam" id="PF11798">
    <property type="entry name" value="IMS_HHH"/>
    <property type="match status" value="1"/>
</dbReference>
<evidence type="ECO:0000313" key="19">
    <source>
        <dbReference type="Proteomes" id="UP000197032"/>
    </source>
</evidence>
<dbReference type="PANTHER" id="PTHR11076:SF33">
    <property type="entry name" value="DNA POLYMERASE KAPPA"/>
    <property type="match status" value="1"/>
</dbReference>
<comment type="caution">
    <text evidence="18">The sequence shown here is derived from an EMBL/GenBank/DDBJ whole genome shotgun (WGS) entry which is preliminary data.</text>
</comment>
<dbReference type="GO" id="GO:0009432">
    <property type="term" value="P:SOS response"/>
    <property type="evidence" value="ECO:0007669"/>
    <property type="project" value="TreeGrafter"/>
</dbReference>
<dbReference type="InterPro" id="IPR043502">
    <property type="entry name" value="DNA/RNA_pol_sf"/>
</dbReference>
<evidence type="ECO:0000256" key="15">
    <source>
        <dbReference type="ARBA" id="ARBA00049244"/>
    </source>
</evidence>
<keyword evidence="11 16" id="KW-0460">Magnesium</keyword>
<evidence type="ECO:0000256" key="5">
    <source>
        <dbReference type="ARBA" id="ARBA00022490"/>
    </source>
</evidence>
<dbReference type="PROSITE" id="PS50173">
    <property type="entry name" value="UMUC"/>
    <property type="match status" value="1"/>
</dbReference>
<evidence type="ECO:0000259" key="17">
    <source>
        <dbReference type="PROSITE" id="PS50173"/>
    </source>
</evidence>
<dbReference type="Gene3D" id="1.10.150.20">
    <property type="entry name" value="5' to 3' exonuclease, C-terminal subdomain"/>
    <property type="match status" value="1"/>
</dbReference>
<evidence type="ECO:0000256" key="16">
    <source>
        <dbReference type="HAMAP-Rule" id="MF_01113"/>
    </source>
</evidence>
<dbReference type="NCBIfam" id="NF002677">
    <property type="entry name" value="PRK02406.1"/>
    <property type="match status" value="1"/>
</dbReference>
<dbReference type="InterPro" id="IPR001126">
    <property type="entry name" value="UmuC"/>
</dbReference>
<evidence type="ECO:0000256" key="8">
    <source>
        <dbReference type="ARBA" id="ARBA00022705"/>
    </source>
</evidence>
<dbReference type="GO" id="GO:0003684">
    <property type="term" value="F:damaged DNA binding"/>
    <property type="evidence" value="ECO:0007669"/>
    <property type="project" value="InterPro"/>
</dbReference>
<reference evidence="19" key="1">
    <citation type="journal article" date="2017" name="Appl. Environ. Microbiol.">
        <title>Genomic analysis of Calderihabitans maritimus KKC1, a thermophilic hydrogenogenic carboxydotrophic bacterium isolated from marine sediment.</title>
        <authorList>
            <person name="Omae K."/>
            <person name="Yoneda Y."/>
            <person name="Fukuyama Y."/>
            <person name="Yoshida T."/>
            <person name="Sako Y."/>
        </authorList>
    </citation>
    <scope>NUCLEOTIDE SEQUENCE [LARGE SCALE GENOMIC DNA]</scope>
    <source>
        <strain evidence="19">KKC1</strain>
    </source>
</reference>
<name>A0A1Z5HSS6_9FIRM</name>
<dbReference type="NCBIfam" id="NF002848">
    <property type="entry name" value="PRK03103.1"/>
    <property type="match status" value="1"/>
</dbReference>
<dbReference type="HAMAP" id="MF_01113">
    <property type="entry name" value="DNApol_IV"/>
    <property type="match status" value="1"/>
</dbReference>
<dbReference type="InterPro" id="IPR017961">
    <property type="entry name" value="DNA_pol_Y-fam_little_finger"/>
</dbReference>
<dbReference type="Gene3D" id="3.30.70.270">
    <property type="match status" value="1"/>
</dbReference>
<keyword evidence="5 16" id="KW-0963">Cytoplasm</keyword>
<evidence type="ECO:0000256" key="1">
    <source>
        <dbReference type="ARBA" id="ARBA00004496"/>
    </source>
</evidence>
<dbReference type="AlphaFoldDB" id="A0A1Z5HSS6"/>
<dbReference type="InterPro" id="IPR022880">
    <property type="entry name" value="DNApol_IV"/>
</dbReference>
<dbReference type="Pfam" id="PF00817">
    <property type="entry name" value="IMS"/>
    <property type="match status" value="1"/>
</dbReference>
<protein>
    <recommendedName>
        <fullName evidence="16">DNA polymerase IV</fullName>
        <shortName evidence="16">Pol IV</shortName>
        <ecNumber evidence="16">2.7.7.7</ecNumber>
    </recommendedName>
</protein>
<evidence type="ECO:0000256" key="4">
    <source>
        <dbReference type="ARBA" id="ARBA00022457"/>
    </source>
</evidence>
<evidence type="ECO:0000256" key="11">
    <source>
        <dbReference type="ARBA" id="ARBA00022842"/>
    </source>
</evidence>
<dbReference type="EC" id="2.7.7.7" evidence="16"/>
<dbReference type="Gene3D" id="3.40.1170.60">
    <property type="match status" value="1"/>
</dbReference>
<evidence type="ECO:0000256" key="14">
    <source>
        <dbReference type="ARBA" id="ARBA00023204"/>
    </source>
</evidence>
<comment type="catalytic activity">
    <reaction evidence="15 16">
        <text>DNA(n) + a 2'-deoxyribonucleoside 5'-triphosphate = DNA(n+1) + diphosphate</text>
        <dbReference type="Rhea" id="RHEA:22508"/>
        <dbReference type="Rhea" id="RHEA-COMP:17339"/>
        <dbReference type="Rhea" id="RHEA-COMP:17340"/>
        <dbReference type="ChEBI" id="CHEBI:33019"/>
        <dbReference type="ChEBI" id="CHEBI:61560"/>
        <dbReference type="ChEBI" id="CHEBI:173112"/>
        <dbReference type="EC" id="2.7.7.7"/>
    </reaction>
</comment>
<proteinExistence type="inferred from homology"/>
<dbReference type="GO" id="GO:0005829">
    <property type="term" value="C:cytosol"/>
    <property type="evidence" value="ECO:0007669"/>
    <property type="project" value="TreeGrafter"/>
</dbReference>
<comment type="subunit">
    <text evidence="3 16">Monomer.</text>
</comment>
<evidence type="ECO:0000256" key="9">
    <source>
        <dbReference type="ARBA" id="ARBA00022723"/>
    </source>
</evidence>
<keyword evidence="9 16" id="KW-0479">Metal-binding</keyword>
<comment type="cofactor">
    <cofactor evidence="16">
        <name>Mg(2+)</name>
        <dbReference type="ChEBI" id="CHEBI:18420"/>
    </cofactor>
    <text evidence="16">Binds 2 magnesium ions per subunit.</text>
</comment>
<evidence type="ECO:0000256" key="7">
    <source>
        <dbReference type="ARBA" id="ARBA00022695"/>
    </source>
</evidence>
<dbReference type="GO" id="GO:0006261">
    <property type="term" value="P:DNA-templated DNA replication"/>
    <property type="evidence" value="ECO:0007669"/>
    <property type="project" value="UniProtKB-UniRule"/>
</dbReference>
<dbReference type="InterPro" id="IPR050116">
    <property type="entry name" value="DNA_polymerase-Y"/>
</dbReference>
<accession>A0A1Z5HSS6</accession>
<evidence type="ECO:0000256" key="6">
    <source>
        <dbReference type="ARBA" id="ARBA00022679"/>
    </source>
</evidence>
<comment type="subcellular location">
    <subcellularLocation>
        <location evidence="1 16">Cytoplasm</location>
    </subcellularLocation>
</comment>
<evidence type="ECO:0000256" key="3">
    <source>
        <dbReference type="ARBA" id="ARBA00011245"/>
    </source>
</evidence>
<gene>
    <name evidence="16" type="primary">dinB</name>
    <name evidence="18" type="ORF">KKC1_15610</name>
</gene>
<dbReference type="SUPFAM" id="SSF56672">
    <property type="entry name" value="DNA/RNA polymerases"/>
    <property type="match status" value="1"/>
</dbReference>
<feature type="domain" description="UmuC" evidence="17">
    <location>
        <begin position="9"/>
        <end position="190"/>
    </location>
</feature>
<feature type="binding site" evidence="16">
    <location>
        <position position="13"/>
    </location>
    <ligand>
        <name>Mg(2+)</name>
        <dbReference type="ChEBI" id="CHEBI:18420"/>
    </ligand>
</feature>
<evidence type="ECO:0000256" key="2">
    <source>
        <dbReference type="ARBA" id="ARBA00010945"/>
    </source>
</evidence>
<dbReference type="GO" id="GO:0000287">
    <property type="term" value="F:magnesium ion binding"/>
    <property type="evidence" value="ECO:0007669"/>
    <property type="project" value="UniProtKB-UniRule"/>
</dbReference>
<keyword evidence="4 16" id="KW-0515">Mutator protein</keyword>